<feature type="compositionally biased region" description="Pro residues" evidence="1">
    <location>
        <begin position="912"/>
        <end position="927"/>
    </location>
</feature>
<name>A0AAD7SSU0_9TELE</name>
<feature type="compositionally biased region" description="Polar residues" evidence="1">
    <location>
        <begin position="830"/>
        <end position="844"/>
    </location>
</feature>
<protein>
    <submittedName>
        <fullName evidence="2">Uncharacterized protein</fullName>
    </submittedName>
</protein>
<dbReference type="EMBL" id="JAINUG010000040">
    <property type="protein sequence ID" value="KAJ8407166.1"/>
    <property type="molecule type" value="Genomic_DNA"/>
</dbReference>
<feature type="region of interest" description="Disordered" evidence="1">
    <location>
        <begin position="495"/>
        <end position="519"/>
    </location>
</feature>
<accession>A0AAD7SSU0</accession>
<evidence type="ECO:0000256" key="1">
    <source>
        <dbReference type="SAM" id="MobiDB-lite"/>
    </source>
</evidence>
<organism evidence="2 3">
    <name type="scientific">Aldrovandia affinis</name>
    <dbReference type="NCBI Taxonomy" id="143900"/>
    <lineage>
        <taxon>Eukaryota</taxon>
        <taxon>Metazoa</taxon>
        <taxon>Chordata</taxon>
        <taxon>Craniata</taxon>
        <taxon>Vertebrata</taxon>
        <taxon>Euteleostomi</taxon>
        <taxon>Actinopterygii</taxon>
        <taxon>Neopterygii</taxon>
        <taxon>Teleostei</taxon>
        <taxon>Notacanthiformes</taxon>
        <taxon>Halosauridae</taxon>
        <taxon>Aldrovandia</taxon>
    </lineage>
</organism>
<gene>
    <name evidence="2" type="ORF">AAFF_G00288420</name>
</gene>
<feature type="region of interest" description="Disordered" evidence="1">
    <location>
        <begin position="644"/>
        <end position="710"/>
    </location>
</feature>
<proteinExistence type="predicted"/>
<comment type="caution">
    <text evidence="2">The sequence shown here is derived from an EMBL/GenBank/DDBJ whole genome shotgun (WGS) entry which is preliminary data.</text>
</comment>
<feature type="region of interest" description="Disordered" evidence="1">
    <location>
        <begin position="742"/>
        <end position="860"/>
    </location>
</feature>
<feature type="compositionally biased region" description="Polar residues" evidence="1">
    <location>
        <begin position="803"/>
        <end position="816"/>
    </location>
</feature>
<feature type="compositionally biased region" description="Polar residues" evidence="1">
    <location>
        <begin position="770"/>
        <end position="793"/>
    </location>
</feature>
<keyword evidence="3" id="KW-1185">Reference proteome</keyword>
<evidence type="ECO:0000313" key="3">
    <source>
        <dbReference type="Proteomes" id="UP001221898"/>
    </source>
</evidence>
<feature type="compositionally biased region" description="Polar residues" evidence="1">
    <location>
        <begin position="498"/>
        <end position="511"/>
    </location>
</feature>
<feature type="region of interest" description="Disordered" evidence="1">
    <location>
        <begin position="904"/>
        <end position="951"/>
    </location>
</feature>
<dbReference type="Proteomes" id="UP001221898">
    <property type="component" value="Unassembled WGS sequence"/>
</dbReference>
<sequence>MMLTANDCYWHKNLKCHGCSLHGSLPALKRRRCLSALQQAKPSHQTQKASERPRASLESLVVYEPDMSVAVAGDGGGATESHARVSEQTGQCGGDAAKVMRHVHLEPDVPAQERRAQVSCWAEPAGGQSLPLKYAICRLPSATQPRYVGIKRDLKSGPADLRAFFPPFFKSQRFLSPIPEVSCLFARDGKLNEDQCTPEIYSRYQQLFAKDCANIVDEIQRYPDWTTVQTVEGAGTILGPDMNSLNISTIHAEPSPHLDFTLESSCLQPEEEPLSKLAFSLPRLRNLGKIRGVEESEKAFAVDEEEEGTCFSSKANLCSLNGTSSICSSSTSLNGTYNLSHCQETKGDQSLLETVARNITVGSGVGPMLKEESSTQASANDMCMLHSGSAPTGLNLTVTETSVSGAIVDTKKVKSKNATIDLEPGLVGEVASNLTVNVTNPACWMEDSTQSVGSKNHTFEQRPDLANEQRAGPNLTVHLIKSDINGPKMELTAKRAESQNTAHVLQPSQSDKSADTGPHATNLCIAVETTETSSKSARSKIGTTFELQPGPVGDSVTDWVCADNGGAEEWRGSARQLRKSDSICSQSTDPEDGGSLWSLNSSLDMTTNFLVTSTPLLVTRGFSFATNSGSSDVCKRLSAVDHDAGAANSQVDQVPPDGAKPPTKSLARPGSRSLRSGAKPPFPNPVDRKSLSRPSYKLLHPTLRPSTSRLSLAPAPKMLAAPQVSGATSLLSSALTSIGRKTGGALRNMAPSSTLEVSTRRRHTIAESKLPSSGLQKPQTSARLQASSSTSQLPLRPPVVGTSKLQTQKPAATSSRPLGLRDPKGKCVQLPTSSQKQPRGNTDESLPISKKKKVDAPGQSSNIEALAGSAGSLEHLRRPGTRLRAPQSKIIILGDSRITAGALTTKNSDSTAPPPPSAQPAPAPDAPPSAVRKACEDGPQLTNGSAGPQVTDCKSCEWYRQENERLRAELRERDQTSS</sequence>
<reference evidence="2" key="1">
    <citation type="journal article" date="2023" name="Science">
        <title>Genome structures resolve the early diversification of teleost fishes.</title>
        <authorList>
            <person name="Parey E."/>
            <person name="Louis A."/>
            <person name="Montfort J."/>
            <person name="Bouchez O."/>
            <person name="Roques C."/>
            <person name="Iampietro C."/>
            <person name="Lluch J."/>
            <person name="Castinel A."/>
            <person name="Donnadieu C."/>
            <person name="Desvignes T."/>
            <person name="Floi Bucao C."/>
            <person name="Jouanno E."/>
            <person name="Wen M."/>
            <person name="Mejri S."/>
            <person name="Dirks R."/>
            <person name="Jansen H."/>
            <person name="Henkel C."/>
            <person name="Chen W.J."/>
            <person name="Zahm M."/>
            <person name="Cabau C."/>
            <person name="Klopp C."/>
            <person name="Thompson A.W."/>
            <person name="Robinson-Rechavi M."/>
            <person name="Braasch I."/>
            <person name="Lecointre G."/>
            <person name="Bobe J."/>
            <person name="Postlethwait J.H."/>
            <person name="Berthelot C."/>
            <person name="Roest Crollius H."/>
            <person name="Guiguen Y."/>
        </authorList>
    </citation>
    <scope>NUCLEOTIDE SEQUENCE</scope>
    <source>
        <strain evidence="2">NC1722</strain>
    </source>
</reference>
<evidence type="ECO:0000313" key="2">
    <source>
        <dbReference type="EMBL" id="KAJ8407166.1"/>
    </source>
</evidence>
<feature type="region of interest" description="Disordered" evidence="1">
    <location>
        <begin position="571"/>
        <end position="595"/>
    </location>
</feature>
<dbReference type="AlphaFoldDB" id="A0AAD7SSU0"/>